<dbReference type="PANTHER" id="PTHR46214">
    <property type="entry name" value="ZINC FINGER, RING-CH-TYPE"/>
    <property type="match status" value="1"/>
</dbReference>
<dbReference type="KEGG" id="mcha:111019441"/>
<keyword evidence="4" id="KW-1133">Transmembrane helix</keyword>
<evidence type="ECO:0000313" key="8">
    <source>
        <dbReference type="RefSeq" id="XP_022151515.1"/>
    </source>
</evidence>
<dbReference type="OrthoDB" id="1912066at2759"/>
<dbReference type="SUPFAM" id="SSF57850">
    <property type="entry name" value="RING/U-box"/>
    <property type="match status" value="1"/>
</dbReference>
<name>A0A6J1DBE4_MOMCH</name>
<feature type="chain" id="PRO_5026779407" evidence="5">
    <location>
        <begin position="21"/>
        <end position="176"/>
    </location>
</feature>
<evidence type="ECO:0000256" key="3">
    <source>
        <dbReference type="ARBA" id="ARBA00022833"/>
    </source>
</evidence>
<gene>
    <name evidence="8" type="primary">LOC111019441</name>
</gene>
<feature type="signal peptide" evidence="5">
    <location>
        <begin position="1"/>
        <end position="20"/>
    </location>
</feature>
<dbReference type="Gene3D" id="3.30.40.10">
    <property type="entry name" value="Zinc/RING finger domain, C3HC4 (zinc finger)"/>
    <property type="match status" value="1"/>
</dbReference>
<keyword evidence="2" id="KW-0863">Zinc-finger</keyword>
<keyword evidence="3" id="KW-0862">Zinc</keyword>
<accession>A0A6J1DBE4</accession>
<evidence type="ECO:0000313" key="7">
    <source>
        <dbReference type="Proteomes" id="UP000504603"/>
    </source>
</evidence>
<dbReference type="InterPro" id="IPR013083">
    <property type="entry name" value="Znf_RING/FYVE/PHD"/>
</dbReference>
<feature type="non-terminal residue" evidence="8">
    <location>
        <position position="1"/>
    </location>
</feature>
<keyword evidence="5" id="KW-0732">Signal</keyword>
<reference evidence="8" key="1">
    <citation type="submission" date="2025-08" db="UniProtKB">
        <authorList>
            <consortium name="RefSeq"/>
        </authorList>
    </citation>
    <scope>IDENTIFICATION</scope>
    <source>
        <strain evidence="8">OHB3-1</strain>
    </source>
</reference>
<sequence length="176" mass="18914">TPQPFGFSYLLLGVSLKIAAVDTPGSADLEQGRCSSGGERRREAAERDCRICHLGLESSSDECGIGIELGCSCKNDLGAAHKHCAEAWFKIRGNKTCEICHSVVSNVIGAHEVEPVEQLSESNNATVSTTTVATSVTGGPNGGRSFWQVHRVLNFLLACMVFAFVISWLFHFNVPS</sequence>
<protein>
    <submittedName>
        <fullName evidence="8">Uncharacterized protein LOC111019441</fullName>
    </submittedName>
</protein>
<evidence type="ECO:0000256" key="2">
    <source>
        <dbReference type="ARBA" id="ARBA00022771"/>
    </source>
</evidence>
<evidence type="ECO:0000256" key="5">
    <source>
        <dbReference type="SAM" id="SignalP"/>
    </source>
</evidence>
<keyword evidence="1" id="KW-0479">Metal-binding</keyword>
<evidence type="ECO:0000259" key="6">
    <source>
        <dbReference type="PROSITE" id="PS51292"/>
    </source>
</evidence>
<feature type="domain" description="RING-CH-type" evidence="6">
    <location>
        <begin position="41"/>
        <end position="107"/>
    </location>
</feature>
<dbReference type="Proteomes" id="UP000504603">
    <property type="component" value="Unplaced"/>
</dbReference>
<dbReference type="Pfam" id="PF12906">
    <property type="entry name" value="RINGv"/>
    <property type="match status" value="1"/>
</dbReference>
<feature type="transmembrane region" description="Helical" evidence="4">
    <location>
        <begin position="152"/>
        <end position="170"/>
    </location>
</feature>
<keyword evidence="4" id="KW-0472">Membrane</keyword>
<dbReference type="AlphaFoldDB" id="A0A6J1DBE4"/>
<dbReference type="GO" id="GO:0008270">
    <property type="term" value="F:zinc ion binding"/>
    <property type="evidence" value="ECO:0007669"/>
    <property type="project" value="UniProtKB-KW"/>
</dbReference>
<dbReference type="SMART" id="SM00744">
    <property type="entry name" value="RINGv"/>
    <property type="match status" value="1"/>
</dbReference>
<dbReference type="PROSITE" id="PS51292">
    <property type="entry name" value="ZF_RING_CH"/>
    <property type="match status" value="1"/>
</dbReference>
<proteinExistence type="predicted"/>
<keyword evidence="4" id="KW-0812">Transmembrane</keyword>
<organism evidence="7 8">
    <name type="scientific">Momordica charantia</name>
    <name type="common">Bitter gourd</name>
    <name type="synonym">Balsam pear</name>
    <dbReference type="NCBI Taxonomy" id="3673"/>
    <lineage>
        <taxon>Eukaryota</taxon>
        <taxon>Viridiplantae</taxon>
        <taxon>Streptophyta</taxon>
        <taxon>Embryophyta</taxon>
        <taxon>Tracheophyta</taxon>
        <taxon>Spermatophyta</taxon>
        <taxon>Magnoliopsida</taxon>
        <taxon>eudicotyledons</taxon>
        <taxon>Gunneridae</taxon>
        <taxon>Pentapetalae</taxon>
        <taxon>rosids</taxon>
        <taxon>fabids</taxon>
        <taxon>Cucurbitales</taxon>
        <taxon>Cucurbitaceae</taxon>
        <taxon>Momordiceae</taxon>
        <taxon>Momordica</taxon>
    </lineage>
</organism>
<dbReference type="InterPro" id="IPR011016">
    <property type="entry name" value="Znf_RING-CH"/>
</dbReference>
<dbReference type="GeneID" id="111019441"/>
<evidence type="ECO:0000256" key="4">
    <source>
        <dbReference type="SAM" id="Phobius"/>
    </source>
</evidence>
<evidence type="ECO:0000256" key="1">
    <source>
        <dbReference type="ARBA" id="ARBA00022723"/>
    </source>
</evidence>
<dbReference type="PANTHER" id="PTHR46214:SF30">
    <property type="entry name" value="OS01G0850200 PROTEIN"/>
    <property type="match status" value="1"/>
</dbReference>
<keyword evidence="7" id="KW-1185">Reference proteome</keyword>
<dbReference type="RefSeq" id="XP_022151515.1">
    <property type="nucleotide sequence ID" value="XM_022295823.1"/>
</dbReference>